<dbReference type="Proteomes" id="UP000501600">
    <property type="component" value="Chromosome"/>
</dbReference>
<organism evidence="1 2">
    <name type="scientific">Parasphingorhabdus halotolerans</name>
    <dbReference type="NCBI Taxonomy" id="2725558"/>
    <lineage>
        <taxon>Bacteria</taxon>
        <taxon>Pseudomonadati</taxon>
        <taxon>Pseudomonadota</taxon>
        <taxon>Alphaproteobacteria</taxon>
        <taxon>Sphingomonadales</taxon>
        <taxon>Sphingomonadaceae</taxon>
        <taxon>Parasphingorhabdus</taxon>
    </lineage>
</organism>
<dbReference type="AlphaFoldDB" id="A0A6H2DRH7"/>
<dbReference type="EMBL" id="CP051217">
    <property type="protein sequence ID" value="QJB70266.1"/>
    <property type="molecule type" value="Genomic_DNA"/>
</dbReference>
<accession>A0A6H2DRH7</accession>
<name>A0A6H2DRH7_9SPHN</name>
<evidence type="ECO:0000313" key="2">
    <source>
        <dbReference type="Proteomes" id="UP000501600"/>
    </source>
</evidence>
<gene>
    <name evidence="1" type="ORF">HF685_14105</name>
</gene>
<sequence>MADQKMQLGFDLGEPDETEYVSSHSVRLELHALLDAAKAATKVAPWDEKTMRHHRNSFPIKAKVLPPEEANFLWRQFEVELNRIEGFQLA</sequence>
<protein>
    <submittedName>
        <fullName evidence="1">Uncharacterized protein</fullName>
    </submittedName>
</protein>
<dbReference type="KEGG" id="phao:HF685_14105"/>
<proteinExistence type="predicted"/>
<evidence type="ECO:0000313" key="1">
    <source>
        <dbReference type="EMBL" id="QJB70266.1"/>
    </source>
</evidence>
<dbReference type="RefSeq" id="WP_168820532.1">
    <property type="nucleotide sequence ID" value="NZ_CP051217.1"/>
</dbReference>
<keyword evidence="2" id="KW-1185">Reference proteome</keyword>
<reference evidence="1 2" key="1">
    <citation type="submission" date="2020-04" db="EMBL/GenBank/DDBJ databases">
        <title>Genome sequence for Sphingorhabdus sp. strain M1.</title>
        <authorList>
            <person name="Park S.-J."/>
        </authorList>
    </citation>
    <scope>NUCLEOTIDE SEQUENCE [LARGE SCALE GENOMIC DNA]</scope>
    <source>
        <strain evidence="1 2">JK6</strain>
    </source>
</reference>